<gene>
    <name evidence="2" type="ORF">JKP88DRAFT_263310</name>
</gene>
<evidence type="ECO:0000313" key="3">
    <source>
        <dbReference type="Proteomes" id="UP000664859"/>
    </source>
</evidence>
<reference evidence="2" key="1">
    <citation type="submission" date="2021-02" db="EMBL/GenBank/DDBJ databases">
        <title>First Annotated Genome of the Yellow-green Alga Tribonema minus.</title>
        <authorList>
            <person name="Mahan K.M."/>
        </authorList>
    </citation>
    <scope>NUCLEOTIDE SEQUENCE</scope>
    <source>
        <strain evidence="2">UTEX B ZZ1240</strain>
    </source>
</reference>
<feature type="region of interest" description="Disordered" evidence="1">
    <location>
        <begin position="349"/>
        <end position="438"/>
    </location>
</feature>
<dbReference type="AlphaFoldDB" id="A0A836CDZ0"/>
<dbReference type="EMBL" id="JAFCMP010000257">
    <property type="protein sequence ID" value="KAG5182232.1"/>
    <property type="molecule type" value="Genomic_DNA"/>
</dbReference>
<feature type="region of interest" description="Disordered" evidence="1">
    <location>
        <begin position="264"/>
        <end position="293"/>
    </location>
</feature>
<feature type="compositionally biased region" description="Low complexity" evidence="1">
    <location>
        <begin position="57"/>
        <end position="67"/>
    </location>
</feature>
<evidence type="ECO:0000256" key="1">
    <source>
        <dbReference type="SAM" id="MobiDB-lite"/>
    </source>
</evidence>
<proteinExistence type="predicted"/>
<name>A0A836CDZ0_9STRA</name>
<keyword evidence="3" id="KW-1185">Reference proteome</keyword>
<feature type="compositionally biased region" description="Acidic residues" evidence="1">
    <location>
        <begin position="266"/>
        <end position="277"/>
    </location>
</feature>
<dbReference type="Proteomes" id="UP000664859">
    <property type="component" value="Unassembled WGS sequence"/>
</dbReference>
<protein>
    <submittedName>
        <fullName evidence="2">Uncharacterized protein</fullName>
    </submittedName>
</protein>
<organism evidence="2 3">
    <name type="scientific">Tribonema minus</name>
    <dbReference type="NCBI Taxonomy" id="303371"/>
    <lineage>
        <taxon>Eukaryota</taxon>
        <taxon>Sar</taxon>
        <taxon>Stramenopiles</taxon>
        <taxon>Ochrophyta</taxon>
        <taxon>PX clade</taxon>
        <taxon>Xanthophyceae</taxon>
        <taxon>Tribonematales</taxon>
        <taxon>Tribonemataceae</taxon>
        <taxon>Tribonema</taxon>
    </lineage>
</organism>
<feature type="compositionally biased region" description="Pro residues" evidence="1">
    <location>
        <begin position="353"/>
        <end position="376"/>
    </location>
</feature>
<accession>A0A836CDZ0</accession>
<feature type="compositionally biased region" description="Basic and acidic residues" evidence="1">
    <location>
        <begin position="420"/>
        <end position="438"/>
    </location>
</feature>
<feature type="region of interest" description="Disordered" evidence="1">
    <location>
        <begin position="13"/>
        <end position="67"/>
    </location>
</feature>
<comment type="caution">
    <text evidence="2">The sequence shown here is derived from an EMBL/GenBank/DDBJ whole genome shotgun (WGS) entry which is preliminary data.</text>
</comment>
<evidence type="ECO:0000313" key="2">
    <source>
        <dbReference type="EMBL" id="KAG5182232.1"/>
    </source>
</evidence>
<sequence>MVDRTAEWRAKLGAFDDLLPAEVEPDPALPPLQGDDAAPSPAQGYEWGDFEEGAVSPSPHATPATAAAAAAAGPAAAAAMASAGGMHWGDRDADGTSTPTGAPPVVSPFFNSALSAGSSASAAASAPAAIAHDALSSDARTSAAAAAAFESAAAAASFESQVLHPAPATVSPPPLPLSIAADDDVWSDFTEAAAAAAAAAAVSGLAAGPAGGGGLGILVPPALEEVAVSLGTPSAAAGADDDDDPFAELDRPAAAQLPALRSIVSGDDEPDEDEFEDAQGRRPSALASADSGDEWGAFEGQHAAEGEGAAAAATAAVTAAATAAAGVSAATTATSADALAVALEAAAPSAEALPPPPPPAAVTPPPAAAVTPPLPPEAHLELGDVPLSARPPLSPFGGSDGGSDAEGRWRQRRAPSGASEVERLERRPSHRAAVERSGEGAALALEECSLRMLWGRLVEEEQLEEVDALCGALRPGHGVSPLARESADAAAPAVAAARVRAVHALSHTQTSTSTSTSPAPTAVHTLSAMREALAATADATAAADFSRAFVEGQESLAVTAKRDMAAALRRQRAARRCLRVRRALSARSDVLAGHKVQSLRAFIPSEPLFTELRSPPPPLLPSNPLRTAQIQRWCASLAAMLRVCRLFTAAAADALLPFPAAAPLENAWSAFTDSAERAGWAAALNSDPPQTVSEVQTAAAAAAADTAAAAAAAEVCALSLQPLEAFAECMAVERRMGVPYLVPCANLWLHAVGAALPRLSADGGAQRPSLEMPLL</sequence>